<organism evidence="1 2">
    <name type="scientific">Mucilaginibacter gracilis</name>
    <dbReference type="NCBI Taxonomy" id="423350"/>
    <lineage>
        <taxon>Bacteria</taxon>
        <taxon>Pseudomonadati</taxon>
        <taxon>Bacteroidota</taxon>
        <taxon>Sphingobacteriia</taxon>
        <taxon>Sphingobacteriales</taxon>
        <taxon>Sphingobacteriaceae</taxon>
        <taxon>Mucilaginibacter</taxon>
    </lineage>
</organism>
<gene>
    <name evidence="1" type="ORF">BDD43_2049</name>
</gene>
<evidence type="ECO:0000313" key="1">
    <source>
        <dbReference type="EMBL" id="RKR81888.1"/>
    </source>
</evidence>
<comment type="caution">
    <text evidence="1">The sequence shown here is derived from an EMBL/GenBank/DDBJ whole genome shotgun (WGS) entry which is preliminary data.</text>
</comment>
<keyword evidence="2" id="KW-1185">Reference proteome</keyword>
<dbReference type="Proteomes" id="UP000268007">
    <property type="component" value="Unassembled WGS sequence"/>
</dbReference>
<name>A0A495J0J9_9SPHI</name>
<protein>
    <submittedName>
        <fullName evidence="1">Uncharacterized protein</fullName>
    </submittedName>
</protein>
<evidence type="ECO:0000313" key="2">
    <source>
        <dbReference type="Proteomes" id="UP000268007"/>
    </source>
</evidence>
<dbReference type="EMBL" id="RBKU01000001">
    <property type="protein sequence ID" value="RKR81888.1"/>
    <property type="molecule type" value="Genomic_DNA"/>
</dbReference>
<accession>A0A495J0J9</accession>
<reference evidence="1 2" key="1">
    <citation type="submission" date="2018-10" db="EMBL/GenBank/DDBJ databases">
        <title>Genomic Encyclopedia of Archaeal and Bacterial Type Strains, Phase II (KMG-II): from individual species to whole genera.</title>
        <authorList>
            <person name="Goeker M."/>
        </authorList>
    </citation>
    <scope>NUCLEOTIDE SEQUENCE [LARGE SCALE GENOMIC DNA]</scope>
    <source>
        <strain evidence="1 2">DSM 18602</strain>
    </source>
</reference>
<proteinExistence type="predicted"/>
<sequence>MSGTTHELYDKRLKKPVVYRVVDLNEDITMQEIVTLKVGKCELRFDTPNFTSIFFNKSEKELLKAKEIYKTLINPKLSKRERFVLSKEDTVILFDYLEHVQSAITIAFTAVECLANDLLPDNFVYEEKRKGEETRQYDRKEIERWISTIDKL</sequence>
<dbReference type="AlphaFoldDB" id="A0A495J0J9"/>